<dbReference type="EMBL" id="JBFRHK010000014">
    <property type="protein sequence ID" value="MEX3747244.1"/>
    <property type="molecule type" value="Genomic_DNA"/>
</dbReference>
<dbReference type="InterPro" id="IPR020476">
    <property type="entry name" value="Nudix_hydrolase"/>
</dbReference>
<protein>
    <submittedName>
        <fullName evidence="5">NUDIX hydrolase</fullName>
    </submittedName>
</protein>
<proteinExistence type="inferred from homology"/>
<dbReference type="RefSeq" id="WP_368637878.1">
    <property type="nucleotide sequence ID" value="NZ_JBFRHK010000014.1"/>
</dbReference>
<name>A0ABV3W230_9BACI</name>
<evidence type="ECO:0000259" key="4">
    <source>
        <dbReference type="PROSITE" id="PS51462"/>
    </source>
</evidence>
<dbReference type="PROSITE" id="PS00893">
    <property type="entry name" value="NUDIX_BOX"/>
    <property type="match status" value="1"/>
</dbReference>
<organism evidence="5 6">
    <name type="scientific">Lysinibacillus xylanilyticus</name>
    <dbReference type="NCBI Taxonomy" id="582475"/>
    <lineage>
        <taxon>Bacteria</taxon>
        <taxon>Bacillati</taxon>
        <taxon>Bacillota</taxon>
        <taxon>Bacilli</taxon>
        <taxon>Bacillales</taxon>
        <taxon>Bacillaceae</taxon>
        <taxon>Lysinibacillus</taxon>
    </lineage>
</organism>
<dbReference type="PANTHER" id="PTHR43736:SF1">
    <property type="entry name" value="DIHYDRONEOPTERIN TRIPHOSPHATE DIPHOSPHATASE"/>
    <property type="match status" value="1"/>
</dbReference>
<dbReference type="PRINTS" id="PR00502">
    <property type="entry name" value="NUDIXFAMILY"/>
</dbReference>
<comment type="similarity">
    <text evidence="1 3">Belongs to the Nudix hydrolase family.</text>
</comment>
<dbReference type="InterPro" id="IPR000086">
    <property type="entry name" value="NUDIX_hydrolase_dom"/>
</dbReference>
<evidence type="ECO:0000313" key="5">
    <source>
        <dbReference type="EMBL" id="MEX3747244.1"/>
    </source>
</evidence>
<dbReference type="GO" id="GO:0016787">
    <property type="term" value="F:hydrolase activity"/>
    <property type="evidence" value="ECO:0007669"/>
    <property type="project" value="UniProtKB-KW"/>
</dbReference>
<evidence type="ECO:0000256" key="2">
    <source>
        <dbReference type="ARBA" id="ARBA00022801"/>
    </source>
</evidence>
<feature type="domain" description="Nudix hydrolase" evidence="4">
    <location>
        <begin position="3"/>
        <end position="122"/>
    </location>
</feature>
<keyword evidence="6" id="KW-1185">Reference proteome</keyword>
<reference evidence="5 6" key="1">
    <citation type="submission" date="2024-07" db="EMBL/GenBank/DDBJ databases">
        <title>Characterization of a bacterium isolated from hydrolysated instant sea cucumber by whole-genome sequencing and metabolomics.</title>
        <authorList>
            <person name="Luo X."/>
            <person name="Zhang Z."/>
            <person name="Zheng Z."/>
            <person name="Zhang W."/>
            <person name="Ming T."/>
            <person name="Jiao L."/>
            <person name="Su X."/>
            <person name="Kong F."/>
            <person name="Xu J."/>
        </authorList>
    </citation>
    <scope>NUCLEOTIDE SEQUENCE [LARGE SCALE GENOMIC DNA]</scope>
    <source>
        <strain evidence="5 6">XL-2024</strain>
    </source>
</reference>
<dbReference type="InterPro" id="IPR015797">
    <property type="entry name" value="NUDIX_hydrolase-like_dom_sf"/>
</dbReference>
<evidence type="ECO:0000313" key="6">
    <source>
        <dbReference type="Proteomes" id="UP001558534"/>
    </source>
</evidence>
<dbReference type="Gene3D" id="3.90.79.10">
    <property type="entry name" value="Nucleoside Triphosphate Pyrophosphohydrolase"/>
    <property type="match status" value="1"/>
</dbReference>
<sequence length="133" mass="15073">MRKFIVTSGAVILNKQNKILLKKDPIRGWELPGGCVETNETIKETVIREVKEETGIEVEVIKFCGVSHEIKNSICNMWWLGTPIGGELQTSCESLEVGFFDVEEALLLIENEDFKHEVLHCLNCGVEPFYISF</sequence>
<dbReference type="SUPFAM" id="SSF55811">
    <property type="entry name" value="Nudix"/>
    <property type="match status" value="1"/>
</dbReference>
<evidence type="ECO:0000256" key="3">
    <source>
        <dbReference type="RuleBase" id="RU003476"/>
    </source>
</evidence>
<dbReference type="PROSITE" id="PS51462">
    <property type="entry name" value="NUDIX"/>
    <property type="match status" value="1"/>
</dbReference>
<keyword evidence="2 3" id="KW-0378">Hydrolase</keyword>
<comment type="caution">
    <text evidence="5">The sequence shown here is derived from an EMBL/GenBank/DDBJ whole genome shotgun (WGS) entry which is preliminary data.</text>
</comment>
<accession>A0ABV3W230</accession>
<dbReference type="Proteomes" id="UP001558534">
    <property type="component" value="Unassembled WGS sequence"/>
</dbReference>
<dbReference type="InterPro" id="IPR020084">
    <property type="entry name" value="NUDIX_hydrolase_CS"/>
</dbReference>
<gene>
    <name evidence="5" type="ORF">AB1300_19220</name>
</gene>
<evidence type="ECO:0000256" key="1">
    <source>
        <dbReference type="ARBA" id="ARBA00005582"/>
    </source>
</evidence>
<dbReference type="Pfam" id="PF00293">
    <property type="entry name" value="NUDIX"/>
    <property type="match status" value="1"/>
</dbReference>
<dbReference type="PANTHER" id="PTHR43736">
    <property type="entry name" value="ADP-RIBOSE PYROPHOSPHATASE"/>
    <property type="match status" value="1"/>
</dbReference>